<keyword evidence="18" id="KW-1185">Reference proteome</keyword>
<evidence type="ECO:0000256" key="9">
    <source>
        <dbReference type="ARBA" id="ARBA00030162"/>
    </source>
</evidence>
<comment type="function">
    <text evidence="8">Acts on ADP-mannose and ADP-glucose as well as ADP-ribose. Prevents glycogen biosynthesis. The reaction catalyzed by this enzyme is a limiting step of the gluconeogenic process.</text>
</comment>
<gene>
    <name evidence="16" type="ORF">D0907_13100</name>
    <name evidence="17" type="ORF">SAMN04487854_10692</name>
</gene>
<dbReference type="GO" id="GO:0047631">
    <property type="term" value="F:ADP-ribose diphosphatase activity"/>
    <property type="evidence" value="ECO:0007669"/>
    <property type="project" value="UniProtKB-EC"/>
</dbReference>
<dbReference type="GeneID" id="99506409"/>
<dbReference type="Pfam" id="PF00293">
    <property type="entry name" value="NUDIX"/>
    <property type="match status" value="1"/>
</dbReference>
<reference evidence="17 18" key="1">
    <citation type="submission" date="2016-10" db="EMBL/GenBank/DDBJ databases">
        <authorList>
            <person name="Varghese N."/>
            <person name="Submissions S."/>
        </authorList>
    </citation>
    <scope>NUCLEOTIDE SEQUENCE [LARGE SCALE GENOMIC DNA]</scope>
    <source>
        <strain evidence="17 18">CGMCC 1.8499</strain>
    </source>
</reference>
<dbReference type="NCBIfam" id="TIGR00052">
    <property type="entry name" value="nudix-type nucleoside diphosphatase, YffH/AdpP family"/>
    <property type="match status" value="1"/>
</dbReference>
<evidence type="ECO:0000256" key="3">
    <source>
        <dbReference type="ARBA" id="ARBA00012453"/>
    </source>
</evidence>
<feature type="domain" description="Nudix hydrolase" evidence="15">
    <location>
        <begin position="53"/>
        <end position="197"/>
    </location>
</feature>
<keyword evidence="6" id="KW-0378">Hydrolase</keyword>
<organism evidence="16 19">
    <name type="scientific">Pseudoalteromonas lipolytica</name>
    <dbReference type="NCBI Taxonomy" id="570156"/>
    <lineage>
        <taxon>Bacteria</taxon>
        <taxon>Pseudomonadati</taxon>
        <taxon>Pseudomonadota</taxon>
        <taxon>Gammaproteobacteria</taxon>
        <taxon>Alteromonadales</taxon>
        <taxon>Pseudoalteromonadaceae</taxon>
        <taxon>Pseudoalteromonas</taxon>
    </lineage>
</organism>
<feature type="binding site" evidence="13">
    <location>
        <position position="110"/>
    </location>
    <ligand>
        <name>Mg(2+)</name>
        <dbReference type="ChEBI" id="CHEBI:18420"/>
        <label>1</label>
    </ligand>
</feature>
<name>A0AAD0WDA1_9GAMM</name>
<dbReference type="PANTHER" id="PTHR11839:SF5">
    <property type="entry name" value="ADP-RIBOSE PYROPHOSPHATASE"/>
    <property type="match status" value="1"/>
</dbReference>
<dbReference type="GO" id="GO:0006753">
    <property type="term" value="P:nucleoside phosphate metabolic process"/>
    <property type="evidence" value="ECO:0007669"/>
    <property type="project" value="TreeGrafter"/>
</dbReference>
<dbReference type="Gene3D" id="3.90.79.10">
    <property type="entry name" value="Nucleoside Triphosphate Pyrophosphohydrolase"/>
    <property type="match status" value="1"/>
</dbReference>
<dbReference type="Proteomes" id="UP000183805">
    <property type="component" value="Unassembled WGS sequence"/>
</dbReference>
<sequence>MKITAISQFSHDDIELKPIERVYDGFFKINLYCFRHALFAGGQSVEVKREILERGHAVAVLPYDPVTDQVLLIEQIRIGALASKHSPWLLECIAGMADGSTDYEEVAKREAFEEAGIELDKLEFMMSYLSSPGGTTERLFLYLAYTDLSQYQGGIFGLDNEDEDIKTHIMSYDEAMLRLEQGEIDNAATVISLQWLALNRQRIVSDLQND</sequence>
<dbReference type="EMBL" id="FPAZ01000006">
    <property type="protein sequence ID" value="SFT64256.1"/>
    <property type="molecule type" value="Genomic_DNA"/>
</dbReference>
<evidence type="ECO:0000256" key="7">
    <source>
        <dbReference type="ARBA" id="ARBA00022842"/>
    </source>
</evidence>
<feature type="binding site" evidence="13">
    <location>
        <position position="114"/>
    </location>
    <ligand>
        <name>Mg(2+)</name>
        <dbReference type="ChEBI" id="CHEBI:18420"/>
        <label>1</label>
    </ligand>
</feature>
<proteinExistence type="inferred from homology"/>
<evidence type="ECO:0000313" key="18">
    <source>
        <dbReference type="Proteomes" id="UP000183805"/>
    </source>
</evidence>
<protein>
    <recommendedName>
        <fullName evidence="4">ADP-ribose pyrophosphatase</fullName>
        <ecNumber evidence="3">3.6.1.13</ecNumber>
    </recommendedName>
    <alternativeName>
        <fullName evidence="9">ADP-ribose diphosphatase</fullName>
    </alternativeName>
    <alternativeName>
        <fullName evidence="11">ADP-ribose phosphohydrolase</fullName>
    </alternativeName>
    <alternativeName>
        <fullName evidence="10">Adenosine diphosphoribose pyrophosphatase</fullName>
    </alternativeName>
</protein>
<dbReference type="PANTHER" id="PTHR11839">
    <property type="entry name" value="UDP/ADP-SUGAR PYROPHOSPHATASE"/>
    <property type="match status" value="1"/>
</dbReference>
<dbReference type="InterPro" id="IPR004385">
    <property type="entry name" value="NDP_pyrophosphatase"/>
</dbReference>
<reference evidence="16 19" key="2">
    <citation type="submission" date="2018-08" db="EMBL/GenBank/DDBJ databases">
        <title>Draft genome sequence of Pseudoalteromonas donghaensis HJ51.</title>
        <authorList>
            <person name="Oh J."/>
            <person name="Roh D."/>
        </authorList>
    </citation>
    <scope>NUCLEOTIDE SEQUENCE [LARGE SCALE GENOMIC DNA]</scope>
    <source>
        <strain evidence="16 19">HJ51</strain>
    </source>
</reference>
<dbReference type="KEGG" id="pdj:D0907_13100"/>
<dbReference type="GO" id="GO:0019693">
    <property type="term" value="P:ribose phosphate metabolic process"/>
    <property type="evidence" value="ECO:0007669"/>
    <property type="project" value="TreeGrafter"/>
</dbReference>
<dbReference type="GO" id="GO:0005829">
    <property type="term" value="C:cytosol"/>
    <property type="evidence" value="ECO:0007669"/>
    <property type="project" value="TreeGrafter"/>
</dbReference>
<dbReference type="PROSITE" id="PS51462">
    <property type="entry name" value="NUDIX"/>
    <property type="match status" value="1"/>
</dbReference>
<feature type="short sequence motif" description="Nudix box" evidence="14">
    <location>
        <begin position="95"/>
        <end position="117"/>
    </location>
</feature>
<evidence type="ECO:0000256" key="10">
    <source>
        <dbReference type="ARBA" id="ARBA00030308"/>
    </source>
</evidence>
<dbReference type="GO" id="GO:0046872">
    <property type="term" value="F:metal ion binding"/>
    <property type="evidence" value="ECO:0007669"/>
    <property type="project" value="UniProtKB-KW"/>
</dbReference>
<dbReference type="InterPro" id="IPR015797">
    <property type="entry name" value="NUDIX_hydrolase-like_dom_sf"/>
</dbReference>
<comment type="cofactor">
    <cofactor evidence="1 13">
        <name>Mg(2+)</name>
        <dbReference type="ChEBI" id="CHEBI:18420"/>
    </cofactor>
</comment>
<evidence type="ECO:0000256" key="4">
    <source>
        <dbReference type="ARBA" id="ARBA00013297"/>
    </source>
</evidence>
<dbReference type="EC" id="3.6.1.13" evidence="3"/>
<evidence type="ECO:0000256" key="13">
    <source>
        <dbReference type="PIRSR" id="PIRSR604385-2"/>
    </source>
</evidence>
<accession>A0AAD0WDA1</accession>
<evidence type="ECO:0000256" key="1">
    <source>
        <dbReference type="ARBA" id="ARBA00001946"/>
    </source>
</evidence>
<dbReference type="Proteomes" id="UP000264605">
    <property type="component" value="Chromosome"/>
</dbReference>
<evidence type="ECO:0000256" key="6">
    <source>
        <dbReference type="ARBA" id="ARBA00022801"/>
    </source>
</evidence>
<evidence type="ECO:0000313" key="16">
    <source>
        <dbReference type="EMBL" id="AXV66145.1"/>
    </source>
</evidence>
<evidence type="ECO:0000256" key="2">
    <source>
        <dbReference type="ARBA" id="ARBA00007482"/>
    </source>
</evidence>
<dbReference type="InterPro" id="IPR000086">
    <property type="entry name" value="NUDIX_hydrolase_dom"/>
</dbReference>
<dbReference type="RefSeq" id="WP_036966119.1">
    <property type="nucleotide sequence ID" value="NZ_CP032090.1"/>
</dbReference>
<evidence type="ECO:0000313" key="19">
    <source>
        <dbReference type="Proteomes" id="UP000264605"/>
    </source>
</evidence>
<dbReference type="AlphaFoldDB" id="A0AAD0WDA1"/>
<evidence type="ECO:0000259" key="15">
    <source>
        <dbReference type="PROSITE" id="PS51462"/>
    </source>
</evidence>
<keyword evidence="5 13" id="KW-0479">Metal-binding</keyword>
<comment type="similarity">
    <text evidence="2">Belongs to the Nudix hydrolase family. NudF subfamily.</text>
</comment>
<feature type="binding site" evidence="13">
    <location>
        <position position="163"/>
    </location>
    <ligand>
        <name>Mg(2+)</name>
        <dbReference type="ChEBI" id="CHEBI:18420"/>
        <label>1</label>
    </ligand>
</feature>
<feature type="binding site" evidence="13">
    <location>
        <position position="94"/>
    </location>
    <ligand>
        <name>Mg(2+)</name>
        <dbReference type="ChEBI" id="CHEBI:18420"/>
        <label>1</label>
    </ligand>
</feature>
<evidence type="ECO:0000313" key="17">
    <source>
        <dbReference type="EMBL" id="SFT64256.1"/>
    </source>
</evidence>
<dbReference type="EMBL" id="CP032090">
    <property type="protein sequence ID" value="AXV66145.1"/>
    <property type="molecule type" value="Genomic_DNA"/>
</dbReference>
<evidence type="ECO:0000256" key="8">
    <source>
        <dbReference type="ARBA" id="ARBA00025164"/>
    </source>
</evidence>
<evidence type="ECO:0000256" key="11">
    <source>
        <dbReference type="ARBA" id="ARBA00033056"/>
    </source>
</evidence>
<dbReference type="SUPFAM" id="SSF55811">
    <property type="entry name" value="Nudix"/>
    <property type="match status" value="1"/>
</dbReference>
<dbReference type="CDD" id="cd24155">
    <property type="entry name" value="NUDIX_ADPRase"/>
    <property type="match status" value="1"/>
</dbReference>
<keyword evidence="7 13" id="KW-0460">Magnesium</keyword>
<evidence type="ECO:0000256" key="14">
    <source>
        <dbReference type="PIRSR" id="PIRSR604385-3"/>
    </source>
</evidence>
<evidence type="ECO:0000256" key="12">
    <source>
        <dbReference type="ARBA" id="ARBA00049546"/>
    </source>
</evidence>
<evidence type="ECO:0000256" key="5">
    <source>
        <dbReference type="ARBA" id="ARBA00022723"/>
    </source>
</evidence>
<comment type="catalytic activity">
    <reaction evidence="12">
        <text>ADP-D-ribose + H2O = D-ribose 5-phosphate + AMP + 2 H(+)</text>
        <dbReference type="Rhea" id="RHEA:10412"/>
        <dbReference type="ChEBI" id="CHEBI:15377"/>
        <dbReference type="ChEBI" id="CHEBI:15378"/>
        <dbReference type="ChEBI" id="CHEBI:57967"/>
        <dbReference type="ChEBI" id="CHEBI:78346"/>
        <dbReference type="ChEBI" id="CHEBI:456215"/>
        <dbReference type="EC" id="3.6.1.13"/>
    </reaction>
</comment>
<dbReference type="GO" id="GO:0019144">
    <property type="term" value="F:ADP-sugar diphosphatase activity"/>
    <property type="evidence" value="ECO:0007669"/>
    <property type="project" value="TreeGrafter"/>
</dbReference>